<proteinExistence type="predicted"/>
<dbReference type="EMBL" id="CAJVPT010007828">
    <property type="protein sequence ID" value="CAG8545511.1"/>
    <property type="molecule type" value="Genomic_DNA"/>
</dbReference>
<sequence>MSKEQTTTGLRSRHARSDSNTGSRSDSRSIRPSSSHTSPKTSNKSSASAAFFSNIADCDEVFNYWEPTHYLQYGYGMQTWEYSPEYAIRSWAYIKLHAIIGGIFDYIFGHDKIKVFYAIRVIFATLCALSEALFYVSAVSSLGPRAGRYLIIILLFSAGMWNASTGSGWRIYKTILWVGIGSLLAWPFCAEVGVPAALEELILKTSGAKRFERIKRLLLGVIISTGVVLHFYYVEIPQQIETRNLQLNFDNPINLCVGKEWYRFPSHYFLPDGVRLRFLKSDFGGQLPKYFLENNYTDSEGKTKIGSKRDGTWRTPEGFNDINREEMDRYVSTGLNLSSDKYLLTINNIVHYRSTLNNVIISST</sequence>
<dbReference type="Proteomes" id="UP000789525">
    <property type="component" value="Unassembled WGS sequence"/>
</dbReference>
<reference evidence="1" key="1">
    <citation type="submission" date="2021-06" db="EMBL/GenBank/DDBJ databases">
        <authorList>
            <person name="Kallberg Y."/>
            <person name="Tangrot J."/>
            <person name="Rosling A."/>
        </authorList>
    </citation>
    <scope>NUCLEOTIDE SEQUENCE</scope>
    <source>
        <strain evidence="1">CL356</strain>
    </source>
</reference>
<name>A0ACA9LQX7_9GLOM</name>
<protein>
    <submittedName>
        <fullName evidence="1">13018_t:CDS:1</fullName>
    </submittedName>
</protein>
<accession>A0ACA9LQX7</accession>
<evidence type="ECO:0000313" key="2">
    <source>
        <dbReference type="Proteomes" id="UP000789525"/>
    </source>
</evidence>
<keyword evidence="2" id="KW-1185">Reference proteome</keyword>
<organism evidence="1 2">
    <name type="scientific">Acaulospora colombiana</name>
    <dbReference type="NCBI Taxonomy" id="27376"/>
    <lineage>
        <taxon>Eukaryota</taxon>
        <taxon>Fungi</taxon>
        <taxon>Fungi incertae sedis</taxon>
        <taxon>Mucoromycota</taxon>
        <taxon>Glomeromycotina</taxon>
        <taxon>Glomeromycetes</taxon>
        <taxon>Diversisporales</taxon>
        <taxon>Acaulosporaceae</taxon>
        <taxon>Acaulospora</taxon>
    </lineage>
</organism>
<evidence type="ECO:0000313" key="1">
    <source>
        <dbReference type="EMBL" id="CAG8545511.1"/>
    </source>
</evidence>
<gene>
    <name evidence="1" type="ORF">ACOLOM_LOCUS4640</name>
</gene>
<comment type="caution">
    <text evidence="1">The sequence shown here is derived from an EMBL/GenBank/DDBJ whole genome shotgun (WGS) entry which is preliminary data.</text>
</comment>